<evidence type="ECO:0000256" key="12">
    <source>
        <dbReference type="ARBA" id="ARBA00046458"/>
    </source>
</evidence>
<dbReference type="SMART" id="SM00409">
    <property type="entry name" value="IG"/>
    <property type="match status" value="3"/>
</dbReference>
<evidence type="ECO:0000256" key="13">
    <source>
        <dbReference type="SAM" id="MobiDB-lite"/>
    </source>
</evidence>
<evidence type="ECO:0000256" key="14">
    <source>
        <dbReference type="SAM" id="Phobius"/>
    </source>
</evidence>
<evidence type="ECO:0000256" key="15">
    <source>
        <dbReference type="SAM" id="SignalP"/>
    </source>
</evidence>
<evidence type="ECO:0000256" key="11">
    <source>
        <dbReference type="ARBA" id="ARBA00045430"/>
    </source>
</evidence>
<feature type="domain" description="Ig-like" evidence="16">
    <location>
        <begin position="158"/>
        <end position="257"/>
    </location>
</feature>
<dbReference type="SMART" id="SM00408">
    <property type="entry name" value="IGc2"/>
    <property type="match status" value="1"/>
</dbReference>
<dbReference type="InterPro" id="IPR013162">
    <property type="entry name" value="CD80_C2-set"/>
</dbReference>
<dbReference type="InterPro" id="IPR003599">
    <property type="entry name" value="Ig_sub"/>
</dbReference>
<evidence type="ECO:0000256" key="4">
    <source>
        <dbReference type="ARBA" id="ARBA00022889"/>
    </source>
</evidence>
<dbReference type="Pfam" id="PF24518">
    <property type="entry name" value="Ig_CD22"/>
    <property type="match status" value="1"/>
</dbReference>
<keyword evidence="15" id="KW-0732">Signal</keyword>
<dbReference type="Proteomes" id="UP000694557">
    <property type="component" value="Unassembled WGS sequence"/>
</dbReference>
<feature type="compositionally biased region" description="Basic and acidic residues" evidence="13">
    <location>
        <begin position="568"/>
        <end position="599"/>
    </location>
</feature>
<dbReference type="RefSeq" id="XP_031642503.1">
    <property type="nucleotide sequence ID" value="XM_031786643.1"/>
</dbReference>
<dbReference type="PANTHER" id="PTHR12035:SF128">
    <property type="entry name" value="BRANCHED CHAIN KETO ACID DEHYDROGENASE E1 SUBUNIT BETA,-LIKE-RELATED"/>
    <property type="match status" value="1"/>
</dbReference>
<proteinExistence type="inferred from homology"/>
<keyword evidence="5 14" id="KW-1133">Transmembrane helix</keyword>
<feature type="region of interest" description="Disordered" evidence="13">
    <location>
        <begin position="566"/>
        <end position="609"/>
    </location>
</feature>
<feature type="chain" id="PRO_5034115461" description="B-cell receptor CD22" evidence="15">
    <location>
        <begin position="17"/>
        <end position="746"/>
    </location>
</feature>
<dbReference type="PANTHER" id="PTHR12035">
    <property type="entry name" value="SIALIC ACID BINDING IMMUNOGLOBULIN-LIKE LECTIN"/>
    <property type="match status" value="1"/>
</dbReference>
<keyword evidence="7" id="KW-1015">Disulfide bond</keyword>
<dbReference type="InterPro" id="IPR051036">
    <property type="entry name" value="SIGLEC"/>
</dbReference>
<dbReference type="GO" id="GO:0005886">
    <property type="term" value="C:plasma membrane"/>
    <property type="evidence" value="ECO:0007669"/>
    <property type="project" value="TreeGrafter"/>
</dbReference>
<dbReference type="InterPro" id="IPR036179">
    <property type="entry name" value="Ig-like_dom_sf"/>
</dbReference>
<dbReference type="InterPro" id="IPR056386">
    <property type="entry name" value="Ig_CD22"/>
</dbReference>
<evidence type="ECO:0000256" key="1">
    <source>
        <dbReference type="ARBA" id="ARBA00004479"/>
    </source>
</evidence>
<dbReference type="SUPFAM" id="SSF48726">
    <property type="entry name" value="Immunoglobulin"/>
    <property type="match status" value="4"/>
</dbReference>
<dbReference type="GO" id="GO:0033691">
    <property type="term" value="F:sialic acid binding"/>
    <property type="evidence" value="ECO:0007669"/>
    <property type="project" value="TreeGrafter"/>
</dbReference>
<sequence length="746" mass="81112">MWVLIWAALLLSLTERTTCPKKATAAAYNITFSPAEITPQTGLCAVIPCSFTHPDDFLASIAMWLKCPDEQCAIKVETDSIFHSMNSSIAQEGYRRRVALLETDLTKKNCSMIINDITKTDDGDYQLRLSGTLNSGNISKFTYQTKLKMAVKALTQKPSVLTPPLTEGKPATLTCTAPGICSGTPPNITWTWRGTGDNITELRDNTTTQRREDLTRVTTTHFSTLNFTPSAEHHTTKVTCQVTFIGNITTEETVTLNVTHVKEPKISGSNTVREGDTLNLSCFVDSYPPPPPAITWSKNGTRALEQNNSGLASLTISNMTREHAGEYVCKGQHLKRTLTAAIVVTVMYHPVILNASGCVIQAKVMTCVCVSQGVPLPLIGWLNTEEYSLTKSVLRSSVNTTIRMHVGNHNNTTVECVSTNEVGRVREKLQVTQKESQGKQGEEVSKDILALLLNPPLIAAFVIGAAFSSTICCIILCLTGKCKRCKERIPKDSDSKSPLTKLEMVACEDQQTNAGQAVRGKQTPLRVVLMEGAENTGPQTSGAAGNSAKGEEPQDVHYATINYSQLKKTPEEAEKKTTTSESEYAKIKRENKKEGHEGGGEGSGVMDEEENENDVKVLIITVREGDTPNLTCSVDNYPSPSSNFTWSKNRSTALEQKNSGLAALTISNKRTCRGVCVLNTSTGLPASTVVTLMWRRQGLSTCGLYGRPGEARAELRRPAVSRGALQGWGGASGRDDSSDYTEIKAK</sequence>
<comment type="similarity">
    <text evidence="8">Belongs to the immunoglobulin superfamily. SIGLEC (sialic acid binding Ig-like lectin) family.</text>
</comment>
<feature type="transmembrane region" description="Helical" evidence="14">
    <location>
        <begin position="457"/>
        <end position="478"/>
    </location>
</feature>
<dbReference type="Pfam" id="PF08205">
    <property type="entry name" value="C2-set_2"/>
    <property type="match status" value="1"/>
</dbReference>
<feature type="signal peptide" evidence="15">
    <location>
        <begin position="1"/>
        <end position="16"/>
    </location>
</feature>
<keyword evidence="18" id="KW-1185">Reference proteome</keyword>
<dbReference type="AlphaFoldDB" id="A0A8C7GCE8"/>
<dbReference type="Ensembl" id="ENSOKIT00005042263.1">
    <property type="protein sequence ID" value="ENSOKIP00005040047.1"/>
    <property type="gene ID" value="ENSOKIG00005017015.1"/>
</dbReference>
<dbReference type="RefSeq" id="XP_020353303.2">
    <property type="nucleotide sequence ID" value="XM_020497714.2"/>
</dbReference>
<gene>
    <name evidence="17" type="primary">LOC109901749</name>
</gene>
<dbReference type="GeneTree" id="ENSGT01150000286924"/>
<accession>A0A8C7GCE8</accession>
<evidence type="ECO:0000256" key="5">
    <source>
        <dbReference type="ARBA" id="ARBA00022989"/>
    </source>
</evidence>
<evidence type="ECO:0000313" key="17">
    <source>
        <dbReference type="Ensembl" id="ENSOKIP00005040047.1"/>
    </source>
</evidence>
<evidence type="ECO:0000256" key="6">
    <source>
        <dbReference type="ARBA" id="ARBA00023136"/>
    </source>
</evidence>
<evidence type="ECO:0000256" key="3">
    <source>
        <dbReference type="ARBA" id="ARBA00022734"/>
    </source>
</evidence>
<evidence type="ECO:0000256" key="2">
    <source>
        <dbReference type="ARBA" id="ARBA00022692"/>
    </source>
</evidence>
<comment type="function">
    <text evidence="11">Most highly expressed siglec (sialic acid-binding immunoglobulin-like lectin) on B-cells that plays a role in various aspects of B-cell biology including differentiation, antigen presentation, and trafficking to bone marrow. Binds to alpha 2,6-linked sialic acid residues of surface molecules such as CD22 itself, CD45 and IgM in a cis configuration. Can also bind to ligands on other cells as an adhesion molecule in a trans configuration. Acts as an inhibitory coreceptor on the surface of B-cells and inhibits B-cell receptor induced signaling, characterized by inhibition of the calcium mobilization and cellular activation. Mechanistically, the immunoreceptor tyrosine-based inhibitory motif domain is phosphorylated by the Src kinase LYN, which in turn leads to the recruitment of the protein tyrosine phosphatase 1/PTPN6, leading to the negative regulation of BCR signaling. If this negative signaling from is of sufficient strength, apoptosis of the B-cell can be induced.</text>
</comment>
<keyword evidence="2 14" id="KW-0812">Transmembrane</keyword>
<dbReference type="Gene3D" id="2.60.40.10">
    <property type="entry name" value="Immunoglobulins"/>
    <property type="match status" value="3"/>
</dbReference>
<keyword evidence="3" id="KW-0430">Lectin</keyword>
<reference evidence="17" key="2">
    <citation type="submission" date="2025-09" db="UniProtKB">
        <authorList>
            <consortium name="Ensembl"/>
        </authorList>
    </citation>
    <scope>IDENTIFICATION</scope>
</reference>
<reference evidence="17" key="1">
    <citation type="submission" date="2025-08" db="UniProtKB">
        <authorList>
            <consortium name="Ensembl"/>
        </authorList>
    </citation>
    <scope>IDENTIFICATION</scope>
</reference>
<dbReference type="InterPro" id="IPR003598">
    <property type="entry name" value="Ig_sub2"/>
</dbReference>
<protein>
    <recommendedName>
        <fullName evidence="9">B-cell receptor CD22</fullName>
    </recommendedName>
    <alternativeName>
        <fullName evidence="10">Sialic acid-binding Ig-like lectin 2</fullName>
    </alternativeName>
</protein>
<feature type="region of interest" description="Disordered" evidence="13">
    <location>
        <begin position="724"/>
        <end position="746"/>
    </location>
</feature>
<dbReference type="GeneID" id="109901749"/>
<comment type="subunit">
    <text evidence="12">Predominantly monomer of isoform CD22-beta. Also found as heterodimer of isoform CD22-beta and a shorter isoform. Interacts with PTPN6/SHP-1, LYN, SYK, PIK3R1/PIK3R2 and PLCG1 upon phosphorylation. Interacts with GRB2, INPP5D and SHC1 upon phosphorylation. May form a complex with INPP5D/SHIP, GRB2 and SHC1.</text>
</comment>
<evidence type="ECO:0000256" key="9">
    <source>
        <dbReference type="ARBA" id="ARBA00040106"/>
    </source>
</evidence>
<comment type="subcellular location">
    <subcellularLocation>
        <location evidence="1">Membrane</location>
        <topology evidence="1">Single-pass type I membrane protein</topology>
    </subcellularLocation>
</comment>
<feature type="compositionally biased region" description="Basic and acidic residues" evidence="13">
    <location>
        <begin position="733"/>
        <end position="746"/>
    </location>
</feature>
<dbReference type="KEGG" id="oki:109901749"/>
<evidence type="ECO:0000259" key="16">
    <source>
        <dbReference type="PROSITE" id="PS50835"/>
    </source>
</evidence>
<dbReference type="Pfam" id="PF13927">
    <property type="entry name" value="Ig_3"/>
    <property type="match status" value="1"/>
</dbReference>
<organism evidence="17 18">
    <name type="scientific">Oncorhynchus kisutch</name>
    <name type="common">Coho salmon</name>
    <name type="synonym">Salmo kisutch</name>
    <dbReference type="NCBI Taxonomy" id="8019"/>
    <lineage>
        <taxon>Eukaryota</taxon>
        <taxon>Metazoa</taxon>
        <taxon>Chordata</taxon>
        <taxon>Craniata</taxon>
        <taxon>Vertebrata</taxon>
        <taxon>Euteleostomi</taxon>
        <taxon>Actinopterygii</taxon>
        <taxon>Neopterygii</taxon>
        <taxon>Teleostei</taxon>
        <taxon>Protacanthopterygii</taxon>
        <taxon>Salmoniformes</taxon>
        <taxon>Salmonidae</taxon>
        <taxon>Salmoninae</taxon>
        <taxon>Oncorhynchus</taxon>
    </lineage>
</organism>
<feature type="domain" description="Ig-like" evidence="16">
    <location>
        <begin position="264"/>
        <end position="345"/>
    </location>
</feature>
<feature type="domain" description="Ig-like" evidence="16">
    <location>
        <begin position="615"/>
        <end position="691"/>
    </location>
</feature>
<dbReference type="GO" id="GO:0030246">
    <property type="term" value="F:carbohydrate binding"/>
    <property type="evidence" value="ECO:0007669"/>
    <property type="project" value="UniProtKB-KW"/>
</dbReference>
<evidence type="ECO:0000256" key="8">
    <source>
        <dbReference type="ARBA" id="ARBA00038361"/>
    </source>
</evidence>
<dbReference type="InterPro" id="IPR013783">
    <property type="entry name" value="Ig-like_fold"/>
</dbReference>
<dbReference type="InterPro" id="IPR007110">
    <property type="entry name" value="Ig-like_dom"/>
</dbReference>
<name>A0A8C7GCE8_ONCKI</name>
<keyword evidence="4" id="KW-0130">Cell adhesion</keyword>
<evidence type="ECO:0000256" key="7">
    <source>
        <dbReference type="ARBA" id="ARBA00023157"/>
    </source>
</evidence>
<evidence type="ECO:0000313" key="18">
    <source>
        <dbReference type="Proteomes" id="UP000694557"/>
    </source>
</evidence>
<keyword evidence="6 14" id="KW-0472">Membrane</keyword>
<dbReference type="GO" id="GO:0007155">
    <property type="term" value="P:cell adhesion"/>
    <property type="evidence" value="ECO:0007669"/>
    <property type="project" value="UniProtKB-KW"/>
</dbReference>
<dbReference type="PROSITE" id="PS50835">
    <property type="entry name" value="IG_LIKE"/>
    <property type="match status" value="3"/>
</dbReference>
<feature type="region of interest" description="Disordered" evidence="13">
    <location>
        <begin position="533"/>
        <end position="552"/>
    </location>
</feature>
<evidence type="ECO:0000256" key="10">
    <source>
        <dbReference type="ARBA" id="ARBA00041781"/>
    </source>
</evidence>